<dbReference type="WBParaSite" id="ES5_v2.g21528.t1">
    <property type="protein sequence ID" value="ES5_v2.g21528.t1"/>
    <property type="gene ID" value="ES5_v2.g21528"/>
</dbReference>
<accession>A0AC34FVX8</accession>
<evidence type="ECO:0000313" key="1">
    <source>
        <dbReference type="Proteomes" id="UP000887579"/>
    </source>
</evidence>
<reference evidence="2" key="1">
    <citation type="submission" date="2022-11" db="UniProtKB">
        <authorList>
            <consortium name="WormBaseParasite"/>
        </authorList>
    </citation>
    <scope>IDENTIFICATION</scope>
</reference>
<dbReference type="Proteomes" id="UP000887579">
    <property type="component" value="Unplaced"/>
</dbReference>
<evidence type="ECO:0000313" key="2">
    <source>
        <dbReference type="WBParaSite" id="ES5_v2.g21528.t1"/>
    </source>
</evidence>
<organism evidence="1 2">
    <name type="scientific">Panagrolaimus sp. ES5</name>
    <dbReference type="NCBI Taxonomy" id="591445"/>
    <lineage>
        <taxon>Eukaryota</taxon>
        <taxon>Metazoa</taxon>
        <taxon>Ecdysozoa</taxon>
        <taxon>Nematoda</taxon>
        <taxon>Chromadorea</taxon>
        <taxon>Rhabditida</taxon>
        <taxon>Tylenchina</taxon>
        <taxon>Panagrolaimomorpha</taxon>
        <taxon>Panagrolaimoidea</taxon>
        <taxon>Panagrolaimidae</taxon>
        <taxon>Panagrolaimus</taxon>
    </lineage>
</organism>
<proteinExistence type="predicted"/>
<sequence>MTIPLTQSGKHWIEFNVDTNDIYTFTLTKEFGYELPQNTSEMPIPYKLSSYDIENNAVGIDFGTTECCAAVIRKSGPDFVVLDDVTRLRTMPSYISFDEENEKCGQIVVNRMRHQSKYTVYDIKRIIGKKCEEVIVDSLWPFKVISNEKEGGSVQIETYTFNGSQELKTPEEIAAVLMKHMKTCLEAYQSKALKSAVITIPSEFTEAQIKATAEAAKIAGWESIDFLPEPIAAAFAYFSEINIPNNSIIIICDCGGGTVDICIAKVSGNQIKILSHAGDPHLGGRDFDKLLFNYFAQKLKNDHNFNVMNSDKRYVLKIKCQDIKHTLSVTNYDFIDVDDFDSEQDGIISITREQFEMMATDLIDRFENVILETVTNAALEVNQIQYVFQVGGGCRMPMIKHLLLKIFPAAEHQCNINPEWVVANGAAVYSYHLKNSQSAGGWISTVAKALTFFSNK</sequence>
<name>A0AC34FVX8_9BILA</name>
<protein>
    <submittedName>
        <fullName evidence="2">Uncharacterized protein</fullName>
    </submittedName>
</protein>